<dbReference type="PANTHER" id="PTHR28264">
    <property type="entry name" value="CYTOCHROME C OXIDASE SUBUNIT 7A"/>
    <property type="match status" value="1"/>
</dbReference>
<dbReference type="GO" id="GO:0004129">
    <property type="term" value="F:cytochrome-c oxidase activity"/>
    <property type="evidence" value="ECO:0007669"/>
    <property type="project" value="TreeGrafter"/>
</dbReference>
<accession>A0A1Y2G3H3</accession>
<dbReference type="STRING" id="106004.A0A1Y2G3H3"/>
<dbReference type="GO" id="GO:0006123">
    <property type="term" value="P:mitochondrial electron transport, cytochrome c to oxygen"/>
    <property type="evidence" value="ECO:0007669"/>
    <property type="project" value="TreeGrafter"/>
</dbReference>
<evidence type="ECO:0000256" key="3">
    <source>
        <dbReference type="ARBA" id="ARBA00022792"/>
    </source>
</evidence>
<protein>
    <recommendedName>
        <fullName evidence="10">Cytochrome c oxidase subunit 9, mitochondrial</fullName>
    </recommendedName>
</protein>
<evidence type="ECO:0000313" key="9">
    <source>
        <dbReference type="Proteomes" id="UP000193467"/>
    </source>
</evidence>
<keyword evidence="3" id="KW-0999">Mitochondrion inner membrane</keyword>
<evidence type="ECO:0000256" key="4">
    <source>
        <dbReference type="ARBA" id="ARBA00022989"/>
    </source>
</evidence>
<evidence type="ECO:0000313" key="8">
    <source>
        <dbReference type="EMBL" id="ORY92474.1"/>
    </source>
</evidence>
<comment type="caution">
    <text evidence="8">The sequence shown here is derived from an EMBL/GenBank/DDBJ whole genome shotgun (WGS) entry which is preliminary data.</text>
</comment>
<dbReference type="InParanoid" id="A0A1Y2G3H3"/>
<keyword evidence="4 7" id="KW-1133">Transmembrane helix</keyword>
<dbReference type="FunCoup" id="A0A1Y2G3H3">
    <property type="interactions" value="66"/>
</dbReference>
<name>A0A1Y2G3H3_9BASI</name>
<dbReference type="Proteomes" id="UP000193467">
    <property type="component" value="Unassembled WGS sequence"/>
</dbReference>
<dbReference type="PANTHER" id="PTHR28264:SF1">
    <property type="entry name" value="CYTOCHROME C OXIDASE SUBUNIT 6C"/>
    <property type="match status" value="1"/>
</dbReference>
<organism evidence="8 9">
    <name type="scientific">Leucosporidium creatinivorum</name>
    <dbReference type="NCBI Taxonomy" id="106004"/>
    <lineage>
        <taxon>Eukaryota</taxon>
        <taxon>Fungi</taxon>
        <taxon>Dikarya</taxon>
        <taxon>Basidiomycota</taxon>
        <taxon>Pucciniomycotina</taxon>
        <taxon>Microbotryomycetes</taxon>
        <taxon>Leucosporidiales</taxon>
        <taxon>Leucosporidium</taxon>
    </lineage>
</organism>
<keyword evidence="9" id="KW-1185">Reference proteome</keyword>
<comment type="subcellular location">
    <subcellularLocation>
        <location evidence="1">Mitochondrion inner membrane</location>
    </subcellularLocation>
</comment>
<dbReference type="GO" id="GO:0005743">
    <property type="term" value="C:mitochondrial inner membrane"/>
    <property type="evidence" value="ECO:0007669"/>
    <property type="project" value="UniProtKB-SubCell"/>
</dbReference>
<evidence type="ECO:0000256" key="2">
    <source>
        <dbReference type="ARBA" id="ARBA00022692"/>
    </source>
</evidence>
<evidence type="ECO:0000256" key="6">
    <source>
        <dbReference type="ARBA" id="ARBA00023136"/>
    </source>
</evidence>
<dbReference type="EMBL" id="MCGR01000001">
    <property type="protein sequence ID" value="ORY92474.1"/>
    <property type="molecule type" value="Genomic_DNA"/>
</dbReference>
<feature type="transmembrane region" description="Helical" evidence="7">
    <location>
        <begin position="15"/>
        <end position="35"/>
    </location>
</feature>
<keyword evidence="2 7" id="KW-0812">Transmembrane</keyword>
<sequence length="58" mass="6534">MAAIAPIQGMLKRHLLTHLSIGIGGGLISGYAWWYTFHTPKIAIRDAWYLQHQAEKSN</sequence>
<keyword evidence="6 7" id="KW-0472">Membrane</keyword>
<dbReference type="CDD" id="cd22888">
    <property type="entry name" value="CcO_VIIa_fungal"/>
    <property type="match status" value="1"/>
</dbReference>
<evidence type="ECO:0000256" key="1">
    <source>
        <dbReference type="ARBA" id="ARBA00004273"/>
    </source>
</evidence>
<keyword evidence="5" id="KW-0496">Mitochondrion</keyword>
<reference evidence="8 9" key="1">
    <citation type="submission" date="2016-07" db="EMBL/GenBank/DDBJ databases">
        <title>Pervasive Adenine N6-methylation of Active Genes in Fungi.</title>
        <authorList>
            <consortium name="DOE Joint Genome Institute"/>
            <person name="Mondo S.J."/>
            <person name="Dannebaum R.O."/>
            <person name="Kuo R.C."/>
            <person name="Labutti K."/>
            <person name="Haridas S."/>
            <person name="Kuo A."/>
            <person name="Salamov A."/>
            <person name="Ahrendt S.R."/>
            <person name="Lipzen A."/>
            <person name="Sullivan W."/>
            <person name="Andreopoulos W.B."/>
            <person name="Clum A."/>
            <person name="Lindquist E."/>
            <person name="Daum C."/>
            <person name="Ramamoorthy G.K."/>
            <person name="Gryganskyi A."/>
            <person name="Culley D."/>
            <person name="Magnuson J.K."/>
            <person name="James T.Y."/>
            <person name="O'Malley M.A."/>
            <person name="Stajich J.E."/>
            <person name="Spatafora J.W."/>
            <person name="Visel A."/>
            <person name="Grigoriev I.V."/>
        </authorList>
    </citation>
    <scope>NUCLEOTIDE SEQUENCE [LARGE SCALE GENOMIC DNA]</scope>
    <source>
        <strain evidence="8 9">62-1032</strain>
    </source>
</reference>
<evidence type="ECO:0000256" key="7">
    <source>
        <dbReference type="SAM" id="Phobius"/>
    </source>
</evidence>
<proteinExistence type="predicted"/>
<gene>
    <name evidence="8" type="ORF">BCR35DRAFT_348864</name>
</gene>
<dbReference type="AlphaFoldDB" id="A0A1Y2G3H3"/>
<evidence type="ECO:0000256" key="5">
    <source>
        <dbReference type="ARBA" id="ARBA00023128"/>
    </source>
</evidence>
<evidence type="ECO:0008006" key="10">
    <source>
        <dbReference type="Google" id="ProtNLM"/>
    </source>
</evidence>